<dbReference type="EMBL" id="CADCTT010000041">
    <property type="protein sequence ID" value="CAA9292367.1"/>
    <property type="molecule type" value="Genomic_DNA"/>
</dbReference>
<feature type="compositionally biased region" description="Basic and acidic residues" evidence="1">
    <location>
        <begin position="161"/>
        <end position="171"/>
    </location>
</feature>
<feature type="compositionally biased region" description="Basic and acidic residues" evidence="1">
    <location>
        <begin position="105"/>
        <end position="126"/>
    </location>
</feature>
<feature type="compositionally biased region" description="Low complexity" evidence="1">
    <location>
        <begin position="78"/>
        <end position="91"/>
    </location>
</feature>
<feature type="non-terminal residue" evidence="2">
    <location>
        <position position="1"/>
    </location>
</feature>
<feature type="compositionally biased region" description="Basic residues" evidence="1">
    <location>
        <begin position="196"/>
        <end position="207"/>
    </location>
</feature>
<feature type="non-terminal residue" evidence="2">
    <location>
        <position position="330"/>
    </location>
</feature>
<feature type="compositionally biased region" description="Basic and acidic residues" evidence="1">
    <location>
        <begin position="302"/>
        <end position="313"/>
    </location>
</feature>
<accession>A0A6J4K0V8</accession>
<evidence type="ECO:0000313" key="2">
    <source>
        <dbReference type="EMBL" id="CAA9292367.1"/>
    </source>
</evidence>
<sequence length="330" mass="35142">EPELREDRPRRRDDVLPRRRRQRHGGGQVGHRGGDRGQAELGRPGSGRPAGRGAPAGGGRARGRQDHAGQGSRTLHRLLGPAGAVHPGPAALRHHGRLDLQPGDPRLRVQARWDLRQHRGGRRDQPRLTQDPVGAAGVHGGTPGQRGRHHLPAGSPLHGGGHPEPDRDGRHLPPSRGAARPLHGSDPDGLPDSQRRAGHARLARHLRPAGGDGAGDRRRDAPRSDRGGEDGLRQPRRQAVPGAGRQRDAELPRPPAGGLPPGDLAAAASEPGLRRAGRPGLRDPRRRRRTRGCRAGPPGAALDRRPAGPADRDRHHRPGHLRGAPPGSAL</sequence>
<gene>
    <name evidence="2" type="ORF">AVDCRST_MAG61-379</name>
</gene>
<evidence type="ECO:0000256" key="1">
    <source>
        <dbReference type="SAM" id="MobiDB-lite"/>
    </source>
</evidence>
<feature type="compositionally biased region" description="Basic and acidic residues" evidence="1">
    <location>
        <begin position="214"/>
        <end position="233"/>
    </location>
</feature>
<reference evidence="2" key="1">
    <citation type="submission" date="2020-02" db="EMBL/GenBank/DDBJ databases">
        <authorList>
            <person name="Meier V. D."/>
        </authorList>
    </citation>
    <scope>NUCLEOTIDE SEQUENCE</scope>
    <source>
        <strain evidence="2">AVDCRST_MAG61</strain>
    </source>
</reference>
<name>A0A6J4K0V8_9ACTN</name>
<protein>
    <submittedName>
        <fullName evidence="2">FIG022979: MoxR-like ATPases</fullName>
    </submittedName>
</protein>
<feature type="region of interest" description="Disordered" evidence="1">
    <location>
        <begin position="1"/>
        <end position="330"/>
    </location>
</feature>
<feature type="compositionally biased region" description="Basic and acidic residues" evidence="1">
    <location>
        <begin position="1"/>
        <end position="17"/>
    </location>
</feature>
<feature type="compositionally biased region" description="Gly residues" evidence="1">
    <location>
        <begin position="44"/>
        <end position="60"/>
    </location>
</feature>
<proteinExistence type="predicted"/>
<organism evidence="2">
    <name type="scientific">uncultured Friedmanniella sp</name>
    <dbReference type="NCBI Taxonomy" id="335381"/>
    <lineage>
        <taxon>Bacteria</taxon>
        <taxon>Bacillati</taxon>
        <taxon>Actinomycetota</taxon>
        <taxon>Actinomycetes</taxon>
        <taxon>Propionibacteriales</taxon>
        <taxon>Nocardioidaceae</taxon>
        <taxon>Friedmanniella</taxon>
        <taxon>environmental samples</taxon>
    </lineage>
</organism>
<dbReference type="AlphaFoldDB" id="A0A6J4K0V8"/>